<keyword evidence="7" id="KW-0902">Two-component regulatory system</keyword>
<reference evidence="14" key="2">
    <citation type="journal article" date="2022" name="Microbiol. Resour. Announc.">
        <title>Metagenome Sequencing to Explore Phylogenomics of Terrestrial Cyanobacteria.</title>
        <authorList>
            <person name="Ward R.D."/>
            <person name="Stajich J.E."/>
            <person name="Johansen J.R."/>
            <person name="Huntemann M."/>
            <person name="Clum A."/>
            <person name="Foster B."/>
            <person name="Foster B."/>
            <person name="Roux S."/>
            <person name="Palaniappan K."/>
            <person name="Varghese N."/>
            <person name="Mukherjee S."/>
            <person name="Reddy T.B.K."/>
            <person name="Daum C."/>
            <person name="Copeland A."/>
            <person name="Chen I.A."/>
            <person name="Ivanova N.N."/>
            <person name="Kyrpides N.C."/>
            <person name="Shapiro N."/>
            <person name="Eloe-Fadrosh E.A."/>
            <person name="Pietrasiak N."/>
        </authorList>
    </citation>
    <scope>NUCLEOTIDE SEQUENCE</scope>
    <source>
        <strain evidence="14">GSE-NOS-MK-12-04C</strain>
    </source>
</reference>
<dbReference type="SMART" id="SM00388">
    <property type="entry name" value="HisKA"/>
    <property type="match status" value="1"/>
</dbReference>
<comment type="similarity">
    <text evidence="2">In the N-terminal section; belongs to the phytochrome family.</text>
</comment>
<dbReference type="PANTHER" id="PTHR43547">
    <property type="entry name" value="TWO-COMPONENT HISTIDINE KINASE"/>
    <property type="match status" value="1"/>
</dbReference>
<accession>A0A951US17</accession>
<keyword evidence="5" id="KW-0808">Transferase</keyword>
<dbReference type="Pfam" id="PF00072">
    <property type="entry name" value="Response_reg"/>
    <property type="match status" value="1"/>
</dbReference>
<comment type="caution">
    <text evidence="14">The sequence shown here is derived from an EMBL/GenBank/DDBJ whole genome shotgun (WGS) entry which is preliminary data.</text>
</comment>
<dbReference type="PRINTS" id="PR00344">
    <property type="entry name" value="BCTRLSENSOR"/>
</dbReference>
<dbReference type="CDD" id="cd17580">
    <property type="entry name" value="REC_2_DhkD-like"/>
    <property type="match status" value="1"/>
</dbReference>
<dbReference type="GO" id="GO:0000155">
    <property type="term" value="F:phosphorelay sensor kinase activity"/>
    <property type="evidence" value="ECO:0007669"/>
    <property type="project" value="InterPro"/>
</dbReference>
<dbReference type="SMART" id="SM00448">
    <property type="entry name" value="REC"/>
    <property type="match status" value="1"/>
</dbReference>
<keyword evidence="4 9" id="KW-0597">Phosphoprotein</keyword>
<dbReference type="InterPro" id="IPR029016">
    <property type="entry name" value="GAF-like_dom_sf"/>
</dbReference>
<name>A0A951US17_9CYAN</name>
<dbReference type="SUPFAM" id="SSF52172">
    <property type="entry name" value="CheY-like"/>
    <property type="match status" value="1"/>
</dbReference>
<evidence type="ECO:0000256" key="2">
    <source>
        <dbReference type="ARBA" id="ARBA00006402"/>
    </source>
</evidence>
<dbReference type="InterPro" id="IPR036097">
    <property type="entry name" value="HisK_dim/P_sf"/>
</dbReference>
<dbReference type="SMART" id="SM00387">
    <property type="entry name" value="HATPase_c"/>
    <property type="match status" value="1"/>
</dbReference>
<comment type="catalytic activity">
    <reaction evidence="1">
        <text>ATP + protein L-histidine = ADP + protein N-phospho-L-histidine.</text>
        <dbReference type="EC" id="2.7.13.3"/>
    </reaction>
</comment>
<dbReference type="SUPFAM" id="SSF55781">
    <property type="entry name" value="GAF domain-like"/>
    <property type="match status" value="1"/>
</dbReference>
<evidence type="ECO:0000256" key="5">
    <source>
        <dbReference type="ARBA" id="ARBA00022679"/>
    </source>
</evidence>
<evidence type="ECO:0000256" key="9">
    <source>
        <dbReference type="PROSITE-ProRule" id="PRU00169"/>
    </source>
</evidence>
<dbReference type="InterPro" id="IPR036890">
    <property type="entry name" value="HATPase_C_sf"/>
</dbReference>
<dbReference type="PROSITE" id="PS50113">
    <property type="entry name" value="PAC"/>
    <property type="match status" value="1"/>
</dbReference>
<evidence type="ECO:0000259" key="11">
    <source>
        <dbReference type="PROSITE" id="PS50109"/>
    </source>
</evidence>
<evidence type="ECO:0000256" key="3">
    <source>
        <dbReference type="ARBA" id="ARBA00012438"/>
    </source>
</evidence>
<dbReference type="SMART" id="SM00065">
    <property type="entry name" value="GAF"/>
    <property type="match status" value="1"/>
</dbReference>
<dbReference type="CDD" id="cd00082">
    <property type="entry name" value="HisKA"/>
    <property type="match status" value="1"/>
</dbReference>
<dbReference type="Gene3D" id="3.30.450.40">
    <property type="match status" value="1"/>
</dbReference>
<dbReference type="PROSITE" id="PS50109">
    <property type="entry name" value="HIS_KIN"/>
    <property type="match status" value="1"/>
</dbReference>
<protein>
    <recommendedName>
        <fullName evidence="8">Circadian input-output histidine kinase CikA</fullName>
        <ecNumber evidence="3">2.7.13.3</ecNumber>
    </recommendedName>
</protein>
<dbReference type="Pfam" id="PF02518">
    <property type="entry name" value="HATPase_c"/>
    <property type="match status" value="1"/>
</dbReference>
<dbReference type="Gene3D" id="3.40.50.2300">
    <property type="match status" value="1"/>
</dbReference>
<feature type="domain" description="Response regulatory" evidence="12">
    <location>
        <begin position="495"/>
        <end position="613"/>
    </location>
</feature>
<evidence type="ECO:0000256" key="6">
    <source>
        <dbReference type="ARBA" id="ARBA00022777"/>
    </source>
</evidence>
<dbReference type="Gene3D" id="3.30.565.10">
    <property type="entry name" value="Histidine kinase-like ATPase, C-terminal domain"/>
    <property type="match status" value="1"/>
</dbReference>
<evidence type="ECO:0000259" key="12">
    <source>
        <dbReference type="PROSITE" id="PS50110"/>
    </source>
</evidence>
<dbReference type="InterPro" id="IPR000700">
    <property type="entry name" value="PAS-assoc_C"/>
</dbReference>
<reference evidence="14" key="1">
    <citation type="submission" date="2021-05" db="EMBL/GenBank/DDBJ databases">
        <authorList>
            <person name="Pietrasiak N."/>
            <person name="Ward R."/>
            <person name="Stajich J.E."/>
            <person name="Kurbessoian T."/>
        </authorList>
    </citation>
    <scope>NUCLEOTIDE SEQUENCE</scope>
    <source>
        <strain evidence="14">GSE-NOS-MK-12-04C</strain>
    </source>
</reference>
<evidence type="ECO:0000259" key="13">
    <source>
        <dbReference type="PROSITE" id="PS50113"/>
    </source>
</evidence>
<dbReference type="EC" id="2.7.13.3" evidence="3"/>
<dbReference type="InterPro" id="IPR001789">
    <property type="entry name" value="Sig_transdc_resp-reg_receiver"/>
</dbReference>
<evidence type="ECO:0000256" key="8">
    <source>
        <dbReference type="ARBA" id="ARBA00074306"/>
    </source>
</evidence>
<dbReference type="PANTHER" id="PTHR43547:SF2">
    <property type="entry name" value="HYBRID SIGNAL TRANSDUCTION HISTIDINE KINASE C"/>
    <property type="match status" value="1"/>
</dbReference>
<dbReference type="PROSITE" id="PS50110">
    <property type="entry name" value="RESPONSE_REGULATORY"/>
    <property type="match status" value="1"/>
</dbReference>
<dbReference type="InterPro" id="IPR011006">
    <property type="entry name" value="CheY-like_superfamily"/>
</dbReference>
<dbReference type="AlphaFoldDB" id="A0A951US17"/>
<dbReference type="SUPFAM" id="SSF55874">
    <property type="entry name" value="ATPase domain of HSP90 chaperone/DNA topoisomerase II/histidine kinase"/>
    <property type="match status" value="1"/>
</dbReference>
<evidence type="ECO:0000256" key="10">
    <source>
        <dbReference type="SAM" id="Coils"/>
    </source>
</evidence>
<proteinExistence type="inferred from homology"/>
<dbReference type="FunFam" id="3.30.565.10:FF:000010">
    <property type="entry name" value="Sensor histidine kinase RcsC"/>
    <property type="match status" value="1"/>
</dbReference>
<evidence type="ECO:0000256" key="7">
    <source>
        <dbReference type="ARBA" id="ARBA00023012"/>
    </source>
</evidence>
<feature type="domain" description="PAC" evidence="13">
    <location>
        <begin position="1"/>
        <end position="30"/>
    </location>
</feature>
<keyword evidence="6" id="KW-0418">Kinase</keyword>
<feature type="domain" description="Histidine kinase" evidence="11">
    <location>
        <begin position="230"/>
        <end position="473"/>
    </location>
</feature>
<gene>
    <name evidence="14" type="ORF">KME60_12690</name>
</gene>
<feature type="coiled-coil region" evidence="10">
    <location>
        <begin position="21"/>
        <end position="48"/>
    </location>
</feature>
<dbReference type="SUPFAM" id="SSF47384">
    <property type="entry name" value="Homodimeric domain of signal transducing histidine kinase"/>
    <property type="match status" value="1"/>
</dbReference>
<evidence type="ECO:0000256" key="1">
    <source>
        <dbReference type="ARBA" id="ARBA00000085"/>
    </source>
</evidence>
<dbReference type="InterPro" id="IPR004358">
    <property type="entry name" value="Sig_transdc_His_kin-like_C"/>
</dbReference>
<dbReference type="InterPro" id="IPR003594">
    <property type="entry name" value="HATPase_dom"/>
</dbReference>
<evidence type="ECO:0000313" key="14">
    <source>
        <dbReference type="EMBL" id="MBW4668248.1"/>
    </source>
</evidence>
<dbReference type="Proteomes" id="UP000729701">
    <property type="component" value="Unassembled WGS sequence"/>
</dbReference>
<dbReference type="EMBL" id="JAHHGZ010000011">
    <property type="protein sequence ID" value="MBW4668248.1"/>
    <property type="molecule type" value="Genomic_DNA"/>
</dbReference>
<evidence type="ECO:0000313" key="15">
    <source>
        <dbReference type="Proteomes" id="UP000729701"/>
    </source>
</evidence>
<sequence length="617" mass="67566">MLNAVGEVEQMLSISRDITERKQAEVEREQMLLKLQQYTNQLQGLTDAALAVNAAMSIEDVLQLINEQARSIISAHQSVTTLTNDQDWFKSIFAISLSDKYASWGDYTEIPDGSGIYSWLCQMNHSIRMTQAELELHPEWRGFGFEASKHPPMRGWLAAPLVGRDGRNIGLIHLSDKYEGEFTAEDESILVQLAQMASIAIENSLLYEASKVACSQAEAANRVKDEFLAVLSHELRTPLNPILGWANLLKSGKLDAVKTSLAVTTIERNAKMQASLIEDLLDISRILRGKLTLNPSTVNLKSIITSALETTRLAAEAKGIDIHTWFEPHIGQVFGDAIRLQQVVWNLLSNAIKFTPNGGRVEVRLSTSPELGSQLLPTQKRQTSQVGGHAHHPASSVFIQVRDTGKGIKPEFLPYIFDYFRQEDSTITRHFGGLGLGLSIVRQLVELHGGTVAAESLGEKQGATFTISLPLMGNSSEQIEIPQSTDTSVDLNGIKVLVVDDEIDSRDLVVFVLEEYGASVTAVGSGVEVLQVLVELQPDILVSDIGMPGMDGYTLVRKIRSWELESVRGTPAIALTAYAGDFDQQQAVNAGFQAHIAKPFEPAQLAAVVAQFAQPSS</sequence>
<dbReference type="InterPro" id="IPR003018">
    <property type="entry name" value="GAF"/>
</dbReference>
<evidence type="ECO:0000256" key="4">
    <source>
        <dbReference type="ARBA" id="ARBA00022553"/>
    </source>
</evidence>
<keyword evidence="10" id="KW-0175">Coiled coil</keyword>
<dbReference type="Pfam" id="PF13185">
    <property type="entry name" value="GAF_2"/>
    <property type="match status" value="1"/>
</dbReference>
<dbReference type="InterPro" id="IPR005467">
    <property type="entry name" value="His_kinase_dom"/>
</dbReference>
<dbReference type="Gene3D" id="1.10.287.130">
    <property type="match status" value="1"/>
</dbReference>
<dbReference type="InterPro" id="IPR003661">
    <property type="entry name" value="HisK_dim/P_dom"/>
</dbReference>
<dbReference type="Pfam" id="PF00512">
    <property type="entry name" value="HisKA"/>
    <property type="match status" value="1"/>
</dbReference>
<feature type="modified residue" description="4-aspartylphosphate" evidence="9">
    <location>
        <position position="544"/>
    </location>
</feature>
<organism evidence="14 15">
    <name type="scientific">Cyanomargarita calcarea GSE-NOS-MK-12-04C</name>
    <dbReference type="NCBI Taxonomy" id="2839659"/>
    <lineage>
        <taxon>Bacteria</taxon>
        <taxon>Bacillati</taxon>
        <taxon>Cyanobacteriota</taxon>
        <taxon>Cyanophyceae</taxon>
        <taxon>Nostocales</taxon>
        <taxon>Cyanomargaritaceae</taxon>
        <taxon>Cyanomargarita</taxon>
    </lineage>
</organism>